<keyword evidence="2" id="KW-1185">Reference proteome</keyword>
<dbReference type="GeneID" id="92041701"/>
<evidence type="ECO:0000313" key="1">
    <source>
        <dbReference type="EMBL" id="KAK8089365.1"/>
    </source>
</evidence>
<evidence type="ECO:0000313" key="2">
    <source>
        <dbReference type="Proteomes" id="UP001433268"/>
    </source>
</evidence>
<dbReference type="RefSeq" id="XP_066672259.1">
    <property type="nucleotide sequence ID" value="XM_066808641.1"/>
</dbReference>
<organism evidence="1 2">
    <name type="scientific">Apiospora hydei</name>
    <dbReference type="NCBI Taxonomy" id="1337664"/>
    <lineage>
        <taxon>Eukaryota</taxon>
        <taxon>Fungi</taxon>
        <taxon>Dikarya</taxon>
        <taxon>Ascomycota</taxon>
        <taxon>Pezizomycotina</taxon>
        <taxon>Sordariomycetes</taxon>
        <taxon>Xylariomycetidae</taxon>
        <taxon>Amphisphaeriales</taxon>
        <taxon>Apiosporaceae</taxon>
        <taxon>Apiospora</taxon>
    </lineage>
</organism>
<name>A0ABR1X1W7_9PEZI</name>
<gene>
    <name evidence="1" type="ORF">PG997_004326</name>
</gene>
<protein>
    <submittedName>
        <fullName evidence="1">Uncharacterized protein</fullName>
    </submittedName>
</protein>
<comment type="caution">
    <text evidence="1">The sequence shown here is derived from an EMBL/GenBank/DDBJ whole genome shotgun (WGS) entry which is preliminary data.</text>
</comment>
<dbReference type="EMBL" id="JAQQWN010000004">
    <property type="protein sequence ID" value="KAK8089365.1"/>
    <property type="molecule type" value="Genomic_DNA"/>
</dbReference>
<dbReference type="Proteomes" id="UP001433268">
    <property type="component" value="Unassembled WGS sequence"/>
</dbReference>
<sequence length="74" mass="8083">MAVGLSLDEGRAETVVNHVCSGSSRKLNIGLENVQKQTLAVARRITRGGYFRAVWQEETTDASEFGFGSLAWPL</sequence>
<reference evidence="1 2" key="1">
    <citation type="submission" date="2023-01" db="EMBL/GenBank/DDBJ databases">
        <title>Analysis of 21 Apiospora genomes using comparative genomics revels a genus with tremendous synthesis potential of carbohydrate active enzymes and secondary metabolites.</title>
        <authorList>
            <person name="Sorensen T."/>
        </authorList>
    </citation>
    <scope>NUCLEOTIDE SEQUENCE [LARGE SCALE GENOMIC DNA]</scope>
    <source>
        <strain evidence="1 2">CBS 114990</strain>
    </source>
</reference>
<proteinExistence type="predicted"/>
<accession>A0ABR1X1W7</accession>